<gene>
    <name evidence="2" type="ORF">SEPCBS57363_001847</name>
</gene>
<proteinExistence type="predicted"/>
<accession>A0ABP0DE83</accession>
<organism evidence="2 3">
    <name type="scientific">Sporothrix epigloea</name>
    <dbReference type="NCBI Taxonomy" id="1892477"/>
    <lineage>
        <taxon>Eukaryota</taxon>
        <taxon>Fungi</taxon>
        <taxon>Dikarya</taxon>
        <taxon>Ascomycota</taxon>
        <taxon>Pezizomycotina</taxon>
        <taxon>Sordariomycetes</taxon>
        <taxon>Sordariomycetidae</taxon>
        <taxon>Ophiostomatales</taxon>
        <taxon>Ophiostomataceae</taxon>
        <taxon>Sporothrix</taxon>
    </lineage>
</organism>
<keyword evidence="3" id="KW-1185">Reference proteome</keyword>
<feature type="compositionally biased region" description="Low complexity" evidence="1">
    <location>
        <begin position="116"/>
        <end position="130"/>
    </location>
</feature>
<reference evidence="2 3" key="1">
    <citation type="submission" date="2024-01" db="EMBL/GenBank/DDBJ databases">
        <authorList>
            <person name="Allen C."/>
            <person name="Tagirdzhanova G."/>
        </authorList>
    </citation>
    <scope>NUCLEOTIDE SEQUENCE [LARGE SCALE GENOMIC DNA]</scope>
    <source>
        <strain evidence="2 3">CBS 573.63</strain>
    </source>
</reference>
<name>A0ABP0DE83_9PEZI</name>
<feature type="compositionally biased region" description="Basic and acidic residues" evidence="1">
    <location>
        <begin position="165"/>
        <end position="174"/>
    </location>
</feature>
<dbReference type="EMBL" id="CAWUOM010000021">
    <property type="protein sequence ID" value="CAK7265946.1"/>
    <property type="molecule type" value="Genomic_DNA"/>
</dbReference>
<evidence type="ECO:0000313" key="2">
    <source>
        <dbReference type="EMBL" id="CAK7265946.1"/>
    </source>
</evidence>
<feature type="region of interest" description="Disordered" evidence="1">
    <location>
        <begin position="87"/>
        <end position="130"/>
    </location>
</feature>
<evidence type="ECO:0000313" key="3">
    <source>
        <dbReference type="Proteomes" id="UP001642501"/>
    </source>
</evidence>
<feature type="compositionally biased region" description="Pro residues" evidence="1">
    <location>
        <begin position="93"/>
        <end position="115"/>
    </location>
</feature>
<dbReference type="Proteomes" id="UP001642501">
    <property type="component" value="Unassembled WGS sequence"/>
</dbReference>
<comment type="caution">
    <text evidence="2">The sequence shown here is derived from an EMBL/GenBank/DDBJ whole genome shotgun (WGS) entry which is preliminary data.</text>
</comment>
<sequence length="328" mass="35591">MNSRARQATNYRGWRFWLPSSVSALLAEEEARAARNAVLVKDIYEALTNVVRKSDNNEGEINYLQSFTDRFVTEFLLSGNKPRIANPVTAIPAPHPLPAKPPAVTPPRSPQPPRKAPTSSAPPASAPTPKVSFASVAAKATHLPTTILKAPTKRNAPSSASKSPKRLDSDGRADKSAIKTTLAEMRPELGSDIKAITRRQDGFTIIFGTPEALSLALQLDDQLKANNSGDLTAHIPRVGYVFKRIPRKVTVLSAGLVDTSLEDISATAKEKTGHQPSLVQRSKHDSDSSPFRTAVVFFDRAVASFDLWGSARSQPYRPHPKVVQCTAC</sequence>
<protein>
    <submittedName>
        <fullName evidence="2">Uncharacterized protein</fullName>
    </submittedName>
</protein>
<feature type="region of interest" description="Disordered" evidence="1">
    <location>
        <begin position="144"/>
        <end position="174"/>
    </location>
</feature>
<feature type="region of interest" description="Disordered" evidence="1">
    <location>
        <begin position="267"/>
        <end position="289"/>
    </location>
</feature>
<evidence type="ECO:0000256" key="1">
    <source>
        <dbReference type="SAM" id="MobiDB-lite"/>
    </source>
</evidence>